<proteinExistence type="predicted"/>
<gene>
    <name evidence="2" type="ORF">BCL93_10352</name>
</gene>
<comment type="caution">
    <text evidence="2">The sequence shown here is derived from an EMBL/GenBank/DDBJ whole genome shotgun (WGS) entry which is preliminary data.</text>
</comment>
<evidence type="ECO:0000313" key="3">
    <source>
        <dbReference type="Proteomes" id="UP000249700"/>
    </source>
</evidence>
<dbReference type="OrthoDB" id="9815195at2"/>
<protein>
    <submittedName>
        <fullName evidence="2">L,D-transpeptidase-like protein</fullName>
    </submittedName>
</protein>
<dbReference type="PANTHER" id="PTHR38477">
    <property type="entry name" value="HYPOTHETICAL EXPORTED PROTEIN"/>
    <property type="match status" value="1"/>
</dbReference>
<accession>A0A328XUG3</accession>
<sequence length="325" mass="35487">MPTSPPRQLHGRHPLFPSTLRFPLSSPLCPALSLFRKGLSEPLLAEQSVAKRGLAKLSLAKRSLAKLGIATLSLATLGPAAPALAQPFSQQPSQPVSQPQSQPLPQTLEQLAPEASPRVLELAAQALNCADPDAKRLAVIDFSRSANKKRLWVFDLQQQRLLFKELVSHGQGTGQEFARAFSNTPDSHQSSLGLFRTKQSYTGSNGYSLRLEGLEPGINDRAYERAIVMHGADYVSEDFIEANGRLGRSWGCPAVPSDVAKPLIDSLEDNQYLFAYYPDQQWLENSEFLACQSRKGQRNVVLSKAVDTGERTVVMQHDGGQGGDS</sequence>
<reference evidence="2 3" key="1">
    <citation type="submission" date="2018-06" db="EMBL/GenBank/DDBJ databases">
        <title>Comparative analysis of microorganisms from saline springs in Andes Mountain Range, Colombia.</title>
        <authorList>
            <person name="Rubin E."/>
        </authorList>
    </citation>
    <scope>NUCLEOTIDE SEQUENCE [LARGE SCALE GENOMIC DNA]</scope>
    <source>
        <strain evidence="2 3">USBA-857</strain>
    </source>
</reference>
<name>A0A328XUG3_9GAMM</name>
<evidence type="ECO:0000313" key="2">
    <source>
        <dbReference type="EMBL" id="RAR62821.1"/>
    </source>
</evidence>
<dbReference type="Pfam" id="PF13645">
    <property type="entry name" value="YkuD_2"/>
    <property type="match status" value="1"/>
</dbReference>
<feature type="region of interest" description="Disordered" evidence="1">
    <location>
        <begin position="85"/>
        <end position="104"/>
    </location>
</feature>
<dbReference type="Proteomes" id="UP000249700">
    <property type="component" value="Unassembled WGS sequence"/>
</dbReference>
<dbReference type="AlphaFoldDB" id="A0A328XUG3"/>
<dbReference type="InterPro" id="IPR032676">
    <property type="entry name" value="YkuD_2"/>
</dbReference>
<dbReference type="PANTHER" id="PTHR38477:SF1">
    <property type="entry name" value="MUREIN L,D-TRANSPEPTIDASE CATALYTIC DOMAIN FAMILY PROTEIN"/>
    <property type="match status" value="1"/>
</dbReference>
<dbReference type="EMBL" id="QLSX01000003">
    <property type="protein sequence ID" value="RAR62821.1"/>
    <property type="molecule type" value="Genomic_DNA"/>
</dbReference>
<organism evidence="2 3">
    <name type="scientific">Onishia taeanensis</name>
    <dbReference type="NCBI Taxonomy" id="284577"/>
    <lineage>
        <taxon>Bacteria</taxon>
        <taxon>Pseudomonadati</taxon>
        <taxon>Pseudomonadota</taxon>
        <taxon>Gammaproteobacteria</taxon>
        <taxon>Oceanospirillales</taxon>
        <taxon>Halomonadaceae</taxon>
        <taxon>Onishia</taxon>
    </lineage>
</organism>
<evidence type="ECO:0000256" key="1">
    <source>
        <dbReference type="SAM" id="MobiDB-lite"/>
    </source>
</evidence>